<dbReference type="GO" id="GO:0006508">
    <property type="term" value="P:proteolysis"/>
    <property type="evidence" value="ECO:0007669"/>
    <property type="project" value="UniProtKB-KW"/>
</dbReference>
<dbReference type="InterPro" id="IPR050131">
    <property type="entry name" value="Peptidase_S8_subtilisin-like"/>
</dbReference>
<dbReference type="SUPFAM" id="SSF52743">
    <property type="entry name" value="Subtilisin-like"/>
    <property type="match status" value="1"/>
</dbReference>
<dbReference type="PRINTS" id="PR00723">
    <property type="entry name" value="SUBTILISIN"/>
</dbReference>
<feature type="domain" description="Peptidase S8/S53" evidence="8">
    <location>
        <begin position="255"/>
        <end position="551"/>
    </location>
</feature>
<evidence type="ECO:0000259" key="8">
    <source>
        <dbReference type="Pfam" id="PF00082"/>
    </source>
</evidence>
<keyword evidence="3 6" id="KW-0378">Hydrolase</keyword>
<dbReference type="OrthoDB" id="9795680at2"/>
<feature type="chain" id="PRO_5020367516" evidence="7">
    <location>
        <begin position="25"/>
        <end position="663"/>
    </location>
</feature>
<dbReference type="PROSITE" id="PS51892">
    <property type="entry name" value="SUBTILASE"/>
    <property type="match status" value="1"/>
</dbReference>
<dbReference type="PANTHER" id="PTHR43806:SF65">
    <property type="entry name" value="SERINE PROTEASE APRX"/>
    <property type="match status" value="1"/>
</dbReference>
<proteinExistence type="inferred from homology"/>
<reference evidence="9 10" key="1">
    <citation type="submission" date="2019-03" db="EMBL/GenBank/DDBJ databases">
        <title>Genomic Encyclopedia of Type Strains, Phase IV (KMG-IV): sequencing the most valuable type-strain genomes for metagenomic binning, comparative biology and taxonomic classification.</title>
        <authorList>
            <person name="Goeker M."/>
        </authorList>
    </citation>
    <scope>NUCLEOTIDE SEQUENCE [LARGE SCALE GENOMIC DNA]</scope>
    <source>
        <strain evidence="9 10">DSM 23344</strain>
    </source>
</reference>
<evidence type="ECO:0000313" key="9">
    <source>
        <dbReference type="EMBL" id="TCO74925.1"/>
    </source>
</evidence>
<comment type="similarity">
    <text evidence="1 6">Belongs to the peptidase S8 family.</text>
</comment>
<dbReference type="GO" id="GO:0004252">
    <property type="term" value="F:serine-type endopeptidase activity"/>
    <property type="evidence" value="ECO:0007669"/>
    <property type="project" value="UniProtKB-UniRule"/>
</dbReference>
<dbReference type="Proteomes" id="UP000294980">
    <property type="component" value="Unassembled WGS sequence"/>
</dbReference>
<evidence type="ECO:0000256" key="1">
    <source>
        <dbReference type="ARBA" id="ARBA00011073"/>
    </source>
</evidence>
<evidence type="ECO:0000313" key="10">
    <source>
        <dbReference type="Proteomes" id="UP000294980"/>
    </source>
</evidence>
<evidence type="ECO:0000256" key="5">
    <source>
        <dbReference type="PIRSR" id="PIRSR615500-1"/>
    </source>
</evidence>
<feature type="signal peptide" evidence="7">
    <location>
        <begin position="1"/>
        <end position="24"/>
    </location>
</feature>
<dbReference type="EMBL" id="SLWX01000011">
    <property type="protein sequence ID" value="TCO74925.1"/>
    <property type="molecule type" value="Genomic_DNA"/>
</dbReference>
<accession>A0A4R2L6U9</accession>
<evidence type="ECO:0000256" key="2">
    <source>
        <dbReference type="ARBA" id="ARBA00022670"/>
    </source>
</evidence>
<evidence type="ECO:0000256" key="3">
    <source>
        <dbReference type="ARBA" id="ARBA00022801"/>
    </source>
</evidence>
<dbReference type="AlphaFoldDB" id="A0A4R2L6U9"/>
<sequence length="663" mass="72028">MAHHLIPLCLLLSLTLLHSHGTTADTADPETFRVMLQADSEDAYRQIIREVEAVNAEVSHRLPIINAVGARVSVSQLKSITDSPAIARLIDDLDTASPEPEPPEELNACGAAASLELRYRESAAHWQLYNKGDNDIQLLDLSVTAPDALGDLVSILWSGEPMPLQENTSAEDVRRNTLVPAVPQRIARQDNIELSLVFDSPVDAVAHPQRDFTLEARFGEDCSVELIPGYADNSADTYYPTVTGADLLHRHGITGEGVTVAVLDSGLWETERITRNTRGSMRVLARYDAVTDRAGQSFDESGHGTHMTSIIAQSGEAKTAGGGSFRGIAPDVGLISVKAFEANGQGDFLNIIRGLQWVLDNRDQYDIRVLNLSFAARPRWPYWLDPINQAVMRLWQAGVVVVAAAGNEGPGSMTVGSPGNLPYVITVGSVTDSWTTDTENDDYIPDFSSRGPTPSGHIKPDIVAPGGHMSGLTRPGSTLHTEFPEYRLSTGDFVMTGTSQSTAVVSGLVALLLQLDATLSPDDVKCMITSSANPAINADGKLSYSPFQQGSGYVNIHRAITLGDTGCGNAGMDIGKDIARVDFFHGPAILEDIENPTLPDLEMIYDGSAPEKGLSENRRWGVKAHVERLESSRHEKPTNSLMPDWKRIYQIEKSTIEQLRYRD</sequence>
<name>A0A4R2L6U9_9GAMM</name>
<dbReference type="InterPro" id="IPR015500">
    <property type="entry name" value="Peptidase_S8_subtilisin-rel"/>
</dbReference>
<comment type="caution">
    <text evidence="9">The sequence shown here is derived from an EMBL/GenBank/DDBJ whole genome shotgun (WGS) entry which is preliminary data.</text>
</comment>
<keyword evidence="2 6" id="KW-0645">Protease</keyword>
<dbReference type="InterPro" id="IPR036852">
    <property type="entry name" value="Peptidase_S8/S53_dom_sf"/>
</dbReference>
<dbReference type="Gene3D" id="3.40.50.200">
    <property type="entry name" value="Peptidase S8/S53 domain"/>
    <property type="match status" value="1"/>
</dbReference>
<dbReference type="PANTHER" id="PTHR43806">
    <property type="entry name" value="PEPTIDASE S8"/>
    <property type="match status" value="1"/>
</dbReference>
<dbReference type="CDD" id="cd07487">
    <property type="entry name" value="Peptidases_S8_1"/>
    <property type="match status" value="1"/>
</dbReference>
<evidence type="ECO:0000256" key="6">
    <source>
        <dbReference type="PROSITE-ProRule" id="PRU01240"/>
    </source>
</evidence>
<feature type="active site" description="Charge relay system" evidence="5 6">
    <location>
        <position position="264"/>
    </location>
</feature>
<evidence type="ECO:0000256" key="4">
    <source>
        <dbReference type="ARBA" id="ARBA00022825"/>
    </source>
</evidence>
<evidence type="ECO:0000256" key="7">
    <source>
        <dbReference type="SAM" id="SignalP"/>
    </source>
</evidence>
<keyword evidence="7" id="KW-0732">Signal</keyword>
<protein>
    <submittedName>
        <fullName evidence="9">Subtilisin family serine protease</fullName>
    </submittedName>
</protein>
<gene>
    <name evidence="9" type="ORF">EV688_11182</name>
</gene>
<dbReference type="InterPro" id="IPR000209">
    <property type="entry name" value="Peptidase_S8/S53_dom"/>
</dbReference>
<feature type="active site" description="Charge relay system" evidence="5 6">
    <location>
        <position position="303"/>
    </location>
</feature>
<feature type="active site" description="Charge relay system" evidence="5 6">
    <location>
        <position position="499"/>
    </location>
</feature>
<organism evidence="9 10">
    <name type="scientific">Chromatocurvus halotolerans</name>
    <dbReference type="NCBI Taxonomy" id="1132028"/>
    <lineage>
        <taxon>Bacteria</taxon>
        <taxon>Pseudomonadati</taxon>
        <taxon>Pseudomonadota</taxon>
        <taxon>Gammaproteobacteria</taxon>
        <taxon>Cellvibrionales</taxon>
        <taxon>Halieaceae</taxon>
        <taxon>Chromatocurvus</taxon>
    </lineage>
</organism>
<keyword evidence="10" id="KW-1185">Reference proteome</keyword>
<dbReference type="RefSeq" id="WP_117318943.1">
    <property type="nucleotide sequence ID" value="NZ_QQSW01000016.1"/>
</dbReference>
<keyword evidence="4 6" id="KW-0720">Serine protease</keyword>
<dbReference type="Pfam" id="PF00082">
    <property type="entry name" value="Peptidase_S8"/>
    <property type="match status" value="1"/>
</dbReference>